<name>V8R4H5_9PSED</name>
<comment type="caution">
    <text evidence="2">The sequence shown here is derived from an EMBL/GenBank/DDBJ whole genome shotgun (WGS) entry which is preliminary data.</text>
</comment>
<gene>
    <name evidence="2" type="ORF">PMO01_18400</name>
</gene>
<dbReference type="AlphaFoldDB" id="V8R4H5"/>
<organism evidence="2 3">
    <name type="scientific">Pseudomonas moraviensis R28-S</name>
    <dbReference type="NCBI Taxonomy" id="1395516"/>
    <lineage>
        <taxon>Bacteria</taxon>
        <taxon>Pseudomonadati</taxon>
        <taxon>Pseudomonadota</taxon>
        <taxon>Gammaproteobacteria</taxon>
        <taxon>Pseudomonadales</taxon>
        <taxon>Pseudomonadaceae</taxon>
        <taxon>Pseudomonas</taxon>
    </lineage>
</organism>
<dbReference type="PATRIC" id="fig|1395516.4.peg.3734"/>
<feature type="transmembrane region" description="Helical" evidence="1">
    <location>
        <begin position="6"/>
        <end position="24"/>
    </location>
</feature>
<proteinExistence type="predicted"/>
<sequence>MFLVGGVLFFLIGLFFGLVALISSNYSLTLQNINEFWMLAILNQFVLIFFSSVCLTVYFHWNRLFGEEEEKSDSGKK</sequence>
<dbReference type="HOGENOM" id="CLU_2635366_0_0_6"/>
<dbReference type="EMBL" id="AYMZ01000008">
    <property type="protein sequence ID" value="ETF06822.1"/>
    <property type="molecule type" value="Genomic_DNA"/>
</dbReference>
<keyword evidence="1" id="KW-1133">Transmembrane helix</keyword>
<protein>
    <submittedName>
        <fullName evidence="2">Uncharacterized protein</fullName>
    </submittedName>
</protein>
<evidence type="ECO:0000256" key="1">
    <source>
        <dbReference type="SAM" id="Phobius"/>
    </source>
</evidence>
<feature type="transmembrane region" description="Helical" evidence="1">
    <location>
        <begin position="36"/>
        <end position="61"/>
    </location>
</feature>
<evidence type="ECO:0000313" key="3">
    <source>
        <dbReference type="Proteomes" id="UP000024771"/>
    </source>
</evidence>
<keyword evidence="1" id="KW-0472">Membrane</keyword>
<reference evidence="2 3" key="1">
    <citation type="journal article" date="2014" name="Genome Announc.">
        <title>Draft Genome Sequence of Pseudomonas moraviensis R28-S.</title>
        <authorList>
            <person name="Hunter S.S."/>
            <person name="Yano H."/>
            <person name="Loftie-Eaton W."/>
            <person name="Hughes J."/>
            <person name="De Gelder L."/>
            <person name="Stragier P."/>
            <person name="De Vos P."/>
            <person name="Settles M.L."/>
            <person name="Top E.M."/>
        </authorList>
    </citation>
    <scope>NUCLEOTIDE SEQUENCE [LARGE SCALE GENOMIC DNA]</scope>
    <source>
        <strain evidence="3">R28</strain>
    </source>
</reference>
<dbReference type="Proteomes" id="UP000024771">
    <property type="component" value="Chromosome"/>
</dbReference>
<accession>V8R4H5</accession>
<evidence type="ECO:0000313" key="2">
    <source>
        <dbReference type="EMBL" id="ETF06822.1"/>
    </source>
</evidence>
<keyword evidence="1" id="KW-0812">Transmembrane</keyword>